<protein>
    <submittedName>
        <fullName evidence="7">TIL domain-containing protein</fullName>
    </submittedName>
</protein>
<evidence type="ECO:0000259" key="5">
    <source>
        <dbReference type="Pfam" id="PF01826"/>
    </source>
</evidence>
<evidence type="ECO:0000256" key="4">
    <source>
        <dbReference type="SAM" id="SignalP"/>
    </source>
</evidence>
<dbReference type="InterPro" id="IPR051368">
    <property type="entry name" value="SerProtInhib-TIL_Domain"/>
</dbReference>
<evidence type="ECO:0000256" key="2">
    <source>
        <dbReference type="ARBA" id="ARBA00022900"/>
    </source>
</evidence>
<dbReference type="InterPro" id="IPR002919">
    <property type="entry name" value="TIL_dom"/>
</dbReference>
<dbReference type="AlphaFoldDB" id="A0A914E331"/>
<dbReference type="Pfam" id="PF01826">
    <property type="entry name" value="TIL"/>
    <property type="match status" value="1"/>
</dbReference>
<sequence length="152" mass="16558">MHVVVIFLLVVCVSHVATQCGPNEVKIPCGSTSCEKSCKNRKIRCFDSCDLGCPCRTGFFRKGDHTTECVEDHECDGGGSGTDSPKCGPNEVWTECPGPEPICIDPNSPIEQSLEKQQSPIGCRPSRCQCKEGFVRNLDTRQCVRSGTSECL</sequence>
<feature type="chain" id="PRO_5037298649" evidence="4">
    <location>
        <begin position="19"/>
        <end position="152"/>
    </location>
</feature>
<evidence type="ECO:0000313" key="7">
    <source>
        <dbReference type="WBParaSite" id="ACRNAN_scaffold5103.g22376.t1"/>
    </source>
</evidence>
<evidence type="ECO:0000313" key="6">
    <source>
        <dbReference type="Proteomes" id="UP000887540"/>
    </source>
</evidence>
<feature type="domain" description="TIL" evidence="5">
    <location>
        <begin position="20"/>
        <end position="75"/>
    </location>
</feature>
<dbReference type="InterPro" id="IPR036084">
    <property type="entry name" value="Ser_inhib-like_sf"/>
</dbReference>
<accession>A0A914E331</accession>
<dbReference type="PANTHER" id="PTHR23259">
    <property type="entry name" value="RIDDLE"/>
    <property type="match status" value="1"/>
</dbReference>
<dbReference type="GO" id="GO:0004867">
    <property type="term" value="F:serine-type endopeptidase inhibitor activity"/>
    <property type="evidence" value="ECO:0007669"/>
    <property type="project" value="UniProtKB-KW"/>
</dbReference>
<dbReference type="Gene3D" id="2.10.25.10">
    <property type="entry name" value="Laminin"/>
    <property type="match status" value="2"/>
</dbReference>
<keyword evidence="3" id="KW-1015">Disulfide bond</keyword>
<keyword evidence="2" id="KW-0722">Serine protease inhibitor</keyword>
<reference evidence="7" key="1">
    <citation type="submission" date="2022-11" db="UniProtKB">
        <authorList>
            <consortium name="WormBaseParasite"/>
        </authorList>
    </citation>
    <scope>IDENTIFICATION</scope>
</reference>
<dbReference type="SUPFAM" id="SSF57567">
    <property type="entry name" value="Serine protease inhibitors"/>
    <property type="match status" value="2"/>
</dbReference>
<keyword evidence="1" id="KW-0646">Protease inhibitor</keyword>
<dbReference type="Proteomes" id="UP000887540">
    <property type="component" value="Unplaced"/>
</dbReference>
<feature type="signal peptide" evidence="4">
    <location>
        <begin position="1"/>
        <end position="18"/>
    </location>
</feature>
<dbReference type="WBParaSite" id="ACRNAN_scaffold5103.g22376.t1">
    <property type="protein sequence ID" value="ACRNAN_scaffold5103.g22376.t1"/>
    <property type="gene ID" value="ACRNAN_scaffold5103.g22376"/>
</dbReference>
<keyword evidence="4" id="KW-0732">Signal</keyword>
<keyword evidence="6" id="KW-1185">Reference proteome</keyword>
<proteinExistence type="predicted"/>
<evidence type="ECO:0000256" key="1">
    <source>
        <dbReference type="ARBA" id="ARBA00022690"/>
    </source>
</evidence>
<organism evidence="6 7">
    <name type="scientific">Acrobeloides nanus</name>
    <dbReference type="NCBI Taxonomy" id="290746"/>
    <lineage>
        <taxon>Eukaryota</taxon>
        <taxon>Metazoa</taxon>
        <taxon>Ecdysozoa</taxon>
        <taxon>Nematoda</taxon>
        <taxon>Chromadorea</taxon>
        <taxon>Rhabditida</taxon>
        <taxon>Tylenchina</taxon>
        <taxon>Cephalobomorpha</taxon>
        <taxon>Cephaloboidea</taxon>
        <taxon>Cephalobidae</taxon>
        <taxon>Acrobeloides</taxon>
    </lineage>
</organism>
<evidence type="ECO:0000256" key="3">
    <source>
        <dbReference type="ARBA" id="ARBA00023157"/>
    </source>
</evidence>
<dbReference type="PANTHER" id="PTHR23259:SF70">
    <property type="entry name" value="ACCESSORY GLAND PROTEIN ACP62F-RELATED"/>
    <property type="match status" value="1"/>
</dbReference>
<name>A0A914E331_9BILA</name>